<accession>A0A4Z0NE87</accession>
<name>A0A4Z0NE87_9HYPH</name>
<gene>
    <name evidence="3" type="ORF">EU555_34185</name>
</gene>
<dbReference type="GO" id="GO:0006355">
    <property type="term" value="P:regulation of DNA-templated transcription"/>
    <property type="evidence" value="ECO:0007669"/>
    <property type="project" value="InterPro"/>
</dbReference>
<dbReference type="Proteomes" id="UP000297535">
    <property type="component" value="Unassembled WGS sequence"/>
</dbReference>
<reference evidence="3 4" key="1">
    <citation type="submission" date="2019-04" db="EMBL/GenBank/DDBJ databases">
        <authorList>
            <person name="Feng G."/>
            <person name="Zhu H."/>
        </authorList>
    </citation>
    <scope>NUCLEOTIDE SEQUENCE [LARGE SCALE GENOMIC DNA]</scope>
    <source>
        <strain evidence="3 4">6HR-1</strain>
    </source>
</reference>
<protein>
    <recommendedName>
        <fullName evidence="2">Antitoxin-like ribbon-helix-helix domain-containing protein</fullName>
    </recommendedName>
</protein>
<evidence type="ECO:0000259" key="2">
    <source>
        <dbReference type="Pfam" id="PF20605"/>
    </source>
</evidence>
<organism evidence="3 4">
    <name type="scientific">Methylobacterium nonmethylotrophicum</name>
    <dbReference type="NCBI Taxonomy" id="1141884"/>
    <lineage>
        <taxon>Bacteria</taxon>
        <taxon>Pseudomonadati</taxon>
        <taxon>Pseudomonadota</taxon>
        <taxon>Alphaproteobacteria</taxon>
        <taxon>Hyphomicrobiales</taxon>
        <taxon>Methylobacteriaceae</taxon>
        <taxon>Methylobacterium</taxon>
    </lineage>
</organism>
<sequence>MSKPKAAPLFGPAPTPEPVEASTPQQVETSTRPAYREGKKAFSTWLNEKAIRQLKAMAAEEGVTVQDLMVEMLNREFARKGKPEIA</sequence>
<dbReference type="RefSeq" id="WP_135419770.1">
    <property type="nucleotide sequence ID" value="NZ_SRLB01000057.1"/>
</dbReference>
<dbReference type="InterPro" id="IPR046765">
    <property type="entry name" value="Antitox_RHH"/>
</dbReference>
<feature type="domain" description="Antitoxin-like ribbon-helix-helix" evidence="2">
    <location>
        <begin position="36"/>
        <end position="85"/>
    </location>
</feature>
<evidence type="ECO:0000313" key="3">
    <source>
        <dbReference type="EMBL" id="TGD92762.1"/>
    </source>
</evidence>
<dbReference type="AlphaFoldDB" id="A0A4Z0NE87"/>
<evidence type="ECO:0000256" key="1">
    <source>
        <dbReference type="SAM" id="MobiDB-lite"/>
    </source>
</evidence>
<proteinExistence type="predicted"/>
<dbReference type="InterPro" id="IPR010985">
    <property type="entry name" value="Ribbon_hlx_hlx"/>
</dbReference>
<evidence type="ECO:0000313" key="4">
    <source>
        <dbReference type="Proteomes" id="UP000297535"/>
    </source>
</evidence>
<dbReference type="Pfam" id="PF20605">
    <property type="entry name" value="Antitox_RHH"/>
    <property type="match status" value="1"/>
</dbReference>
<dbReference type="OrthoDB" id="8005894at2"/>
<keyword evidence="4" id="KW-1185">Reference proteome</keyword>
<feature type="compositionally biased region" description="Polar residues" evidence="1">
    <location>
        <begin position="22"/>
        <end position="32"/>
    </location>
</feature>
<comment type="caution">
    <text evidence="3">The sequence shown here is derived from an EMBL/GenBank/DDBJ whole genome shotgun (WGS) entry which is preliminary data.</text>
</comment>
<dbReference type="EMBL" id="SRLB01000057">
    <property type="protein sequence ID" value="TGD92762.1"/>
    <property type="molecule type" value="Genomic_DNA"/>
</dbReference>
<feature type="region of interest" description="Disordered" evidence="1">
    <location>
        <begin position="1"/>
        <end position="34"/>
    </location>
</feature>
<dbReference type="SUPFAM" id="SSF47598">
    <property type="entry name" value="Ribbon-helix-helix"/>
    <property type="match status" value="1"/>
</dbReference>